<keyword evidence="2" id="KW-1185">Reference proteome</keyword>
<dbReference type="Proteomes" id="UP000279236">
    <property type="component" value="Unassembled WGS sequence"/>
</dbReference>
<dbReference type="EMBL" id="RSCE01000017">
    <property type="protein sequence ID" value="RSH77223.1"/>
    <property type="molecule type" value="Genomic_DNA"/>
</dbReference>
<protein>
    <submittedName>
        <fullName evidence="1">Uncharacterized protein</fullName>
    </submittedName>
</protein>
<dbReference type="RefSeq" id="XP_028472370.1">
    <property type="nucleotide sequence ID" value="XM_028619196.1"/>
</dbReference>
<dbReference type="GeneID" id="39588070"/>
<evidence type="ECO:0000313" key="1">
    <source>
        <dbReference type="EMBL" id="RSH77223.1"/>
    </source>
</evidence>
<reference evidence="1 2" key="1">
    <citation type="submission" date="2018-11" db="EMBL/GenBank/DDBJ databases">
        <title>Genome sequence of Apiotrichum porosum DSM 27194.</title>
        <authorList>
            <person name="Aliyu H."/>
            <person name="Gorte O."/>
            <person name="Ochsenreither K."/>
        </authorList>
    </citation>
    <scope>NUCLEOTIDE SEQUENCE [LARGE SCALE GENOMIC DNA]</scope>
    <source>
        <strain evidence="1 2">DSM 27194</strain>
    </source>
</reference>
<organism evidence="1 2">
    <name type="scientific">Apiotrichum porosum</name>
    <dbReference type="NCBI Taxonomy" id="105984"/>
    <lineage>
        <taxon>Eukaryota</taxon>
        <taxon>Fungi</taxon>
        <taxon>Dikarya</taxon>
        <taxon>Basidiomycota</taxon>
        <taxon>Agaricomycotina</taxon>
        <taxon>Tremellomycetes</taxon>
        <taxon>Trichosporonales</taxon>
        <taxon>Trichosporonaceae</taxon>
        <taxon>Apiotrichum</taxon>
    </lineage>
</organism>
<comment type="caution">
    <text evidence="1">The sequence shown here is derived from an EMBL/GenBank/DDBJ whole genome shotgun (WGS) entry which is preliminary data.</text>
</comment>
<accession>A0A427XEN7</accession>
<dbReference type="AlphaFoldDB" id="A0A427XEN7"/>
<name>A0A427XEN7_9TREE</name>
<gene>
    <name evidence="1" type="ORF">EHS24_003527</name>
</gene>
<proteinExistence type="predicted"/>
<sequence>MATSLPEEIEWNPFWTLTPSEMAEAYARIPVYQECLRDAGQRNNLLAILNSGMATAMQCILACERLGPQAPHSADRYGNGWTKSQYWYLERKAVATDARAMIMLAMSFLAPNEFGEVVDTNTKQRFDLWTVMMEAERAVDDLQNVALEMRNPGPVGPLQ</sequence>
<evidence type="ECO:0000313" key="2">
    <source>
        <dbReference type="Proteomes" id="UP000279236"/>
    </source>
</evidence>